<dbReference type="Pfam" id="PF01617">
    <property type="entry name" value="Surface_Ag_2"/>
    <property type="match status" value="1"/>
</dbReference>
<dbReference type="EMBL" id="EF116932">
    <property type="protein sequence ID" value="ABO36252.1"/>
    <property type="molecule type" value="Genomic_DNA"/>
</dbReference>
<feature type="domain" description="Msp4/OMP-like" evidence="2">
    <location>
        <begin position="35"/>
        <end position="298"/>
    </location>
</feature>
<dbReference type="AlphaFoldDB" id="B1N6B5"/>
<organism evidence="3">
    <name type="scientific">Ehrlichia ewingii</name>
    <dbReference type="NCBI Taxonomy" id="947"/>
    <lineage>
        <taxon>Bacteria</taxon>
        <taxon>Pseudomonadati</taxon>
        <taxon>Pseudomonadota</taxon>
        <taxon>Alphaproteobacteria</taxon>
        <taxon>Rickettsiales</taxon>
        <taxon>Anaplasmataceae</taxon>
        <taxon>Ehrlichia</taxon>
    </lineage>
</organism>
<feature type="signal peptide" evidence="1">
    <location>
        <begin position="1"/>
        <end position="26"/>
    </location>
</feature>
<dbReference type="SUPFAM" id="SSF56925">
    <property type="entry name" value="OMPA-like"/>
    <property type="match status" value="1"/>
</dbReference>
<keyword evidence="1" id="KW-0732">Signal</keyword>
<protein>
    <submittedName>
        <fullName evidence="3">Omp-1-12</fullName>
    </submittedName>
</protein>
<proteinExistence type="predicted"/>
<evidence type="ECO:0000259" key="2">
    <source>
        <dbReference type="Pfam" id="PF01617"/>
    </source>
</evidence>
<evidence type="ECO:0000313" key="3">
    <source>
        <dbReference type="EMBL" id="ABO36252.1"/>
    </source>
</evidence>
<reference evidence="3" key="1">
    <citation type="journal article" date="2008" name="Clin. Vaccine Immunol.">
        <title>Identification of 19 polymorphic major outer membrane protein genes and their immunogenic peptides in Ehrlichia ewingii for use in a serodiagnostic assay.</title>
        <authorList>
            <person name="Zhang C."/>
            <person name="Xiong Q."/>
            <person name="Kikuchi T."/>
            <person name="Rikihisa Y."/>
        </authorList>
    </citation>
    <scope>NUCLEOTIDE SEQUENCE</scope>
</reference>
<accession>B1N6B5</accession>
<dbReference type="InterPro" id="IPR011250">
    <property type="entry name" value="OMP/PagP_B-barrel"/>
</dbReference>
<dbReference type="InterPro" id="IPR002566">
    <property type="entry name" value="Msp4_OMP-like"/>
</dbReference>
<name>B1N6B5_9RICK</name>
<feature type="chain" id="PRO_5002766899" evidence="1">
    <location>
        <begin position="27"/>
        <end position="298"/>
    </location>
</feature>
<gene>
    <name evidence="3" type="primary">omp112</name>
</gene>
<sequence>MNNKNRFTAIGVALTCLLLLPNVSFSETTIINQPSGLYISGQYKPSVSVFSDFSVKEANVATKHLIALKKSVDSINAEKATPHNQGLGKPDNFNIPYKVEFEDNAVSFSGVIGYSFPEGPRIEIETSYEEFDVKNPGGYTLNDAFRYFALAREIESDQNKFQPKNANSNSSNKIYHTVMRNDGISVLSNMINICYDFSLDNLPVLPYICGGTGVDTIEFFDSLHIKLAGQAKIGITYPLSSNINLFAGGYYHKVIGNRFKNLKVQHIAELNDAPKVTSAVATLNISYFGGEIGARFIF</sequence>
<evidence type="ECO:0000256" key="1">
    <source>
        <dbReference type="SAM" id="SignalP"/>
    </source>
</evidence>
<dbReference type="Gene3D" id="2.40.160.20">
    <property type="match status" value="1"/>
</dbReference>